<feature type="compositionally biased region" description="Low complexity" evidence="1">
    <location>
        <begin position="359"/>
        <end position="372"/>
    </location>
</feature>
<feature type="compositionally biased region" description="Basic residues" evidence="1">
    <location>
        <begin position="344"/>
        <end position="358"/>
    </location>
</feature>
<dbReference type="EMBL" id="HBHX01018926">
    <property type="protein sequence ID" value="CAE0109859.1"/>
    <property type="molecule type" value="Transcribed_RNA"/>
</dbReference>
<evidence type="ECO:0008006" key="3">
    <source>
        <dbReference type="Google" id="ProtNLM"/>
    </source>
</evidence>
<dbReference type="AlphaFoldDB" id="A0A7S3AMZ3"/>
<protein>
    <recommendedName>
        <fullName evidence="3">Nucleotide-diphospho-sugar transferase domain-containing protein</fullName>
    </recommendedName>
</protein>
<name>A0A7S3AMZ3_9EUKA</name>
<evidence type="ECO:0000313" key="2">
    <source>
        <dbReference type="EMBL" id="CAE0109859.1"/>
    </source>
</evidence>
<organism evidence="2">
    <name type="scientific">Haptolina ericina</name>
    <dbReference type="NCBI Taxonomy" id="156174"/>
    <lineage>
        <taxon>Eukaryota</taxon>
        <taxon>Haptista</taxon>
        <taxon>Haptophyta</taxon>
        <taxon>Prymnesiophyceae</taxon>
        <taxon>Prymnesiales</taxon>
        <taxon>Prymnesiaceae</taxon>
        <taxon>Haptolina</taxon>
    </lineage>
</organism>
<accession>A0A7S3AMZ3</accession>
<reference evidence="2" key="1">
    <citation type="submission" date="2021-01" db="EMBL/GenBank/DDBJ databases">
        <authorList>
            <person name="Corre E."/>
            <person name="Pelletier E."/>
            <person name="Niang G."/>
            <person name="Scheremetjew M."/>
            <person name="Finn R."/>
            <person name="Kale V."/>
            <person name="Holt S."/>
            <person name="Cochrane G."/>
            <person name="Meng A."/>
            <person name="Brown T."/>
            <person name="Cohen L."/>
        </authorList>
    </citation>
    <scope>NUCLEOTIDE SEQUENCE</scope>
    <source>
        <strain evidence="2">CCMP281</strain>
    </source>
</reference>
<evidence type="ECO:0000256" key="1">
    <source>
        <dbReference type="SAM" id="MobiDB-lite"/>
    </source>
</evidence>
<gene>
    <name evidence="2" type="ORF">HERI1096_LOCUS10519</name>
</gene>
<sequence length="372" mass="42355">MLARDVCVENNVHTLKTMCSSPRCIWDAVFRKFTSTPGERFSLLHDEKYNRSLVAFPDLQGYVRRADAMVFMVCFNRFKECEFSSPRWRQYAEFHGHDFVILTSPSEQGLRHVSNGSMAVWDKINAAATILAMGYQYLLYVDGDSLPVYWRYSVHDFVANDTVCINPLIGNRHPKGPSSVPSFFWATEEAGKWKHYLSGPTNFGVLLFNNTGRTRTMLSFIREAQFLKATPMMEQTWGNGYLKSLCANQGYPKFGHNDTWRYCVTGQGTMQAGYDGNTSGLLAGHEGANVLSQMYSTRLWILHLAGLPSTTRPKVLTILRNLLDIHQPIPRRTHTPPPPAPPPRRPRHNNSHAHHHQHYSSSYVERNSNSSE</sequence>
<feature type="region of interest" description="Disordered" evidence="1">
    <location>
        <begin position="327"/>
        <end position="372"/>
    </location>
</feature>
<proteinExistence type="predicted"/>